<dbReference type="Proteomes" id="UP000476176">
    <property type="component" value="Unassembled WGS sequence"/>
</dbReference>
<dbReference type="Proteomes" id="UP000441208">
    <property type="component" value="Unassembled WGS sequence"/>
</dbReference>
<evidence type="ECO:0000313" key="8">
    <source>
        <dbReference type="EMBL" id="KAE9239560.1"/>
    </source>
</evidence>
<evidence type="ECO:0000313" key="15">
    <source>
        <dbReference type="Proteomes" id="UP000440732"/>
    </source>
</evidence>
<evidence type="ECO:0000313" key="10">
    <source>
        <dbReference type="EMBL" id="KAE9314318.1"/>
    </source>
</evidence>
<evidence type="ECO:0000313" key="14">
    <source>
        <dbReference type="Proteomes" id="UP000440367"/>
    </source>
</evidence>
<dbReference type="Proteomes" id="UP000440367">
    <property type="component" value="Unassembled WGS sequence"/>
</dbReference>
<organism evidence="2 11">
    <name type="scientific">Phytophthora fragariae</name>
    <dbReference type="NCBI Taxonomy" id="53985"/>
    <lineage>
        <taxon>Eukaryota</taxon>
        <taxon>Sar</taxon>
        <taxon>Stramenopiles</taxon>
        <taxon>Oomycota</taxon>
        <taxon>Peronosporomycetes</taxon>
        <taxon>Peronosporales</taxon>
        <taxon>Peronosporaceae</taxon>
        <taxon>Phytophthora</taxon>
    </lineage>
</organism>
<dbReference type="EMBL" id="QXGA01000378">
    <property type="protein sequence ID" value="KAE9146932.1"/>
    <property type="molecule type" value="Genomic_DNA"/>
</dbReference>
<dbReference type="EMBL" id="QXFX01000055">
    <property type="protein sequence ID" value="KAE9135438.1"/>
    <property type="molecule type" value="Genomic_DNA"/>
</dbReference>
<evidence type="ECO:0000313" key="12">
    <source>
        <dbReference type="Proteomes" id="UP000433483"/>
    </source>
</evidence>
<evidence type="ECO:0000313" key="17">
    <source>
        <dbReference type="Proteomes" id="UP000460718"/>
    </source>
</evidence>
<dbReference type="AlphaFoldDB" id="A0A6A3F343"/>
<sequence length="37" mass="4218">MILIVAIQNTLSQTRNEQLQKKNQAISKKGTGQQLHR</sequence>
<dbReference type="EMBL" id="QXGD01000441">
    <property type="protein sequence ID" value="KAE9239560.1"/>
    <property type="molecule type" value="Genomic_DNA"/>
</dbReference>
<dbReference type="OrthoDB" id="10321925at2759"/>
<evidence type="ECO:0000313" key="11">
    <source>
        <dbReference type="Proteomes" id="UP000429523"/>
    </source>
</evidence>
<feature type="region of interest" description="Disordered" evidence="1">
    <location>
        <begin position="16"/>
        <end position="37"/>
    </location>
</feature>
<evidence type="ECO:0000313" key="19">
    <source>
        <dbReference type="Proteomes" id="UP000488956"/>
    </source>
</evidence>
<dbReference type="Proteomes" id="UP000429523">
    <property type="component" value="Unassembled WGS sequence"/>
</dbReference>
<dbReference type="Proteomes" id="UP000460718">
    <property type="component" value="Unassembled WGS sequence"/>
</dbReference>
<evidence type="ECO:0000313" key="5">
    <source>
        <dbReference type="EMBL" id="KAE9135438.1"/>
    </source>
</evidence>
<dbReference type="EMBL" id="QXGF01000444">
    <property type="protein sequence ID" value="KAE8940155.1"/>
    <property type="molecule type" value="Genomic_DNA"/>
</dbReference>
<name>A0A6A3F343_9STRA</name>
<evidence type="ECO:0000313" key="2">
    <source>
        <dbReference type="EMBL" id="KAE8940155.1"/>
    </source>
</evidence>
<evidence type="ECO:0000313" key="4">
    <source>
        <dbReference type="EMBL" id="KAE9117772.1"/>
    </source>
</evidence>
<reference evidence="11 12" key="1">
    <citation type="submission" date="2018-08" db="EMBL/GenBank/DDBJ databases">
        <title>Genomic investigation of the strawberry pathogen Phytophthora fragariae indicates pathogenicity is determined by transcriptional variation in three key races.</title>
        <authorList>
            <person name="Adams T.M."/>
            <person name="Armitage A.D."/>
            <person name="Sobczyk M.K."/>
            <person name="Bates H.J."/>
            <person name="Dunwell J.M."/>
            <person name="Nellist C.F."/>
            <person name="Harrison R.J."/>
        </authorList>
    </citation>
    <scope>NUCLEOTIDE SEQUENCE [LARGE SCALE GENOMIC DNA]</scope>
    <source>
        <strain evidence="10 13">A4</strain>
        <strain evidence="8 14">BC-1</strain>
        <strain evidence="9 18">BC-23</strain>
        <strain evidence="7 12">NOV-27</strain>
        <strain evidence="6 15">NOV-5</strain>
        <strain evidence="4 16">NOV-71</strain>
        <strain evidence="2 11">NOV-9</strain>
        <strain evidence="5 19">ONT-3</strain>
        <strain evidence="3 17">SCRP245</strain>
    </source>
</reference>
<evidence type="ECO:0000313" key="13">
    <source>
        <dbReference type="Proteomes" id="UP000437068"/>
    </source>
</evidence>
<evidence type="ECO:0000313" key="9">
    <source>
        <dbReference type="EMBL" id="KAE9252735.1"/>
    </source>
</evidence>
<proteinExistence type="predicted"/>
<dbReference type="EMBL" id="QXGE01000375">
    <property type="protein sequence ID" value="KAE9314318.1"/>
    <property type="molecule type" value="Genomic_DNA"/>
</dbReference>
<gene>
    <name evidence="10" type="ORF">PF001_g8325</name>
    <name evidence="8" type="ORF">PF002_g10204</name>
    <name evidence="9" type="ORF">PF004_g1839</name>
    <name evidence="7" type="ORF">PF005_g9089</name>
    <name evidence="6" type="ORF">PF006_g8346</name>
    <name evidence="4" type="ORF">PF007_g9157</name>
    <name evidence="2" type="ORF">PF009_g10034</name>
    <name evidence="5" type="ORF">PF010_g2084</name>
    <name evidence="3" type="ORF">PF011_g1720</name>
</gene>
<dbReference type="EMBL" id="QXGB01000403">
    <property type="protein sequence ID" value="KAE9216355.1"/>
    <property type="molecule type" value="Genomic_DNA"/>
</dbReference>
<evidence type="ECO:0000313" key="3">
    <source>
        <dbReference type="EMBL" id="KAE9028129.1"/>
    </source>
</evidence>
<keyword evidence="12" id="KW-1185">Reference proteome</keyword>
<dbReference type="Proteomes" id="UP000437068">
    <property type="component" value="Unassembled WGS sequence"/>
</dbReference>
<comment type="caution">
    <text evidence="2">The sequence shown here is derived from an EMBL/GenBank/DDBJ whole genome shotgun (WGS) entry which is preliminary data.</text>
</comment>
<evidence type="ECO:0000313" key="16">
    <source>
        <dbReference type="Proteomes" id="UP000441208"/>
    </source>
</evidence>
<protein>
    <submittedName>
        <fullName evidence="2">Uncharacterized protein</fullName>
    </submittedName>
</protein>
<evidence type="ECO:0000256" key="1">
    <source>
        <dbReference type="SAM" id="MobiDB-lite"/>
    </source>
</evidence>
<dbReference type="Proteomes" id="UP000488956">
    <property type="component" value="Unassembled WGS sequence"/>
</dbReference>
<dbReference type="EMBL" id="QXFZ01000405">
    <property type="protein sequence ID" value="KAE9117772.1"/>
    <property type="molecule type" value="Genomic_DNA"/>
</dbReference>
<accession>A0A6A3F343</accession>
<evidence type="ECO:0000313" key="6">
    <source>
        <dbReference type="EMBL" id="KAE9146932.1"/>
    </source>
</evidence>
<dbReference type="Proteomes" id="UP000440732">
    <property type="component" value="Unassembled WGS sequence"/>
</dbReference>
<dbReference type="Proteomes" id="UP000433483">
    <property type="component" value="Unassembled WGS sequence"/>
</dbReference>
<evidence type="ECO:0000313" key="18">
    <source>
        <dbReference type="Proteomes" id="UP000476176"/>
    </source>
</evidence>
<dbReference type="EMBL" id="QXGC01000048">
    <property type="protein sequence ID" value="KAE9252735.1"/>
    <property type="molecule type" value="Genomic_DNA"/>
</dbReference>
<evidence type="ECO:0000313" key="7">
    <source>
        <dbReference type="EMBL" id="KAE9216355.1"/>
    </source>
</evidence>
<dbReference type="EMBL" id="QXFW01000049">
    <property type="protein sequence ID" value="KAE9028129.1"/>
    <property type="molecule type" value="Genomic_DNA"/>
</dbReference>